<organism evidence="1 2">
    <name type="scientific">Zymobacter palmae</name>
    <dbReference type="NCBI Taxonomy" id="33074"/>
    <lineage>
        <taxon>Bacteria</taxon>
        <taxon>Pseudomonadati</taxon>
        <taxon>Pseudomonadota</taxon>
        <taxon>Gammaproteobacteria</taxon>
        <taxon>Oceanospirillales</taxon>
        <taxon>Halomonadaceae</taxon>
        <taxon>Zymobacter group</taxon>
        <taxon>Zymobacter</taxon>
    </lineage>
</organism>
<dbReference type="Proteomes" id="UP000267342">
    <property type="component" value="Chromosome"/>
</dbReference>
<proteinExistence type="predicted"/>
<dbReference type="SUPFAM" id="SSF117396">
    <property type="entry name" value="TM1631-like"/>
    <property type="match status" value="1"/>
</dbReference>
<reference evidence="1 2" key="1">
    <citation type="submission" date="2018-09" db="EMBL/GenBank/DDBJ databases">
        <title>Zymobacter palmae IAM14233 (=T109) whole genome analysis.</title>
        <authorList>
            <person name="Yanase H."/>
        </authorList>
    </citation>
    <scope>NUCLEOTIDE SEQUENCE [LARGE SCALE GENOMIC DNA]</scope>
    <source>
        <strain evidence="1 2">IAM14233</strain>
    </source>
</reference>
<dbReference type="OrthoDB" id="9780310at2"/>
<evidence type="ECO:0000313" key="2">
    <source>
        <dbReference type="Proteomes" id="UP000267342"/>
    </source>
</evidence>
<dbReference type="Gene3D" id="3.20.20.410">
    <property type="entry name" value="Protein of unknown function UPF0759"/>
    <property type="match status" value="1"/>
</dbReference>
<protein>
    <submittedName>
        <fullName evidence="1">Uncharacterized conserved protein</fullName>
    </submittedName>
</protein>
<gene>
    <name evidence="1" type="ORF">ZBT109_0076</name>
</gene>
<dbReference type="PANTHER" id="PTHR30348">
    <property type="entry name" value="UNCHARACTERIZED PROTEIN YECE"/>
    <property type="match status" value="1"/>
</dbReference>
<dbReference type="InterPro" id="IPR036520">
    <property type="entry name" value="UPF0759_sf"/>
</dbReference>
<dbReference type="PANTHER" id="PTHR30348:SF9">
    <property type="entry name" value="UPF0759 PROTEIN YECE"/>
    <property type="match status" value="1"/>
</dbReference>
<dbReference type="EMBL" id="AP018933">
    <property type="protein sequence ID" value="BBG28876.1"/>
    <property type="molecule type" value="Genomic_DNA"/>
</dbReference>
<keyword evidence="2" id="KW-1185">Reference proteome</keyword>
<dbReference type="AlphaFoldDB" id="A0A348HB74"/>
<dbReference type="STRING" id="1123510.GCA_000620025_00164"/>
<dbReference type="RefSeq" id="WP_027704412.1">
    <property type="nucleotide sequence ID" value="NZ_AP018933.1"/>
</dbReference>
<name>A0A348HB74_9GAMM</name>
<sequence length="293" mass="33181">MHKNTPQLHLGLAMWANPDWKGSLYAPHTAMTESLPDYAAAFDAVEGNTTFYSGIPKEETVRVWAAQTPESFRFCFKLPAFITHEKRLRDCEADIARFLERLSLLGPRLGPVMVQLPRDLGQEAMIDLERLLVQWPAHIPCAVEPRSFDFFAKGDAERAFNRLLITHNADRVMLDVRPVMMNPGAPGSALWKAQQEKPKRPLHVIATGSRPIVRFIGHFEDQINDPLFAPWVDRLALWISQGKTPFLFVHTPDNRQAPTLARRYAEQVSAALQHNGQVRVPDTFAGEHQSTLF</sequence>
<evidence type="ECO:0000313" key="1">
    <source>
        <dbReference type="EMBL" id="BBG28876.1"/>
    </source>
</evidence>
<dbReference type="Pfam" id="PF01904">
    <property type="entry name" value="DUF72"/>
    <property type="match status" value="1"/>
</dbReference>
<dbReference type="KEGG" id="zpl:ZBT109_0076"/>
<dbReference type="InterPro" id="IPR002763">
    <property type="entry name" value="DUF72"/>
</dbReference>
<accession>A0A348HB74</accession>